<sequence>MLHAPAADAASGGLGWAAGVAEVAVRAVEGRDMEVGADSVDDGLFWLTTHKDARRHIALSTLLMLVNVALELLTNLVGQLKCEEKCGSI</sequence>
<dbReference type="EMBL" id="JAWDGP010000113">
    <property type="protein sequence ID" value="KAK3803609.1"/>
    <property type="molecule type" value="Genomic_DNA"/>
</dbReference>
<dbReference type="Proteomes" id="UP001283361">
    <property type="component" value="Unassembled WGS sequence"/>
</dbReference>
<reference evidence="1" key="1">
    <citation type="journal article" date="2023" name="G3 (Bethesda)">
        <title>A reference genome for the long-term kleptoplast-retaining sea slug Elysia crispata morphotype clarki.</title>
        <authorList>
            <person name="Eastman K.E."/>
            <person name="Pendleton A.L."/>
            <person name="Shaikh M.A."/>
            <person name="Suttiyut T."/>
            <person name="Ogas R."/>
            <person name="Tomko P."/>
            <person name="Gavelis G."/>
            <person name="Widhalm J.R."/>
            <person name="Wisecaver J.H."/>
        </authorList>
    </citation>
    <scope>NUCLEOTIDE SEQUENCE</scope>
    <source>
        <strain evidence="1">ECLA1</strain>
    </source>
</reference>
<gene>
    <name evidence="1" type="ORF">RRG08_023327</name>
</gene>
<keyword evidence="2" id="KW-1185">Reference proteome</keyword>
<protein>
    <submittedName>
        <fullName evidence="1">Uncharacterized protein</fullName>
    </submittedName>
</protein>
<organism evidence="1 2">
    <name type="scientific">Elysia crispata</name>
    <name type="common">lettuce slug</name>
    <dbReference type="NCBI Taxonomy" id="231223"/>
    <lineage>
        <taxon>Eukaryota</taxon>
        <taxon>Metazoa</taxon>
        <taxon>Spiralia</taxon>
        <taxon>Lophotrochozoa</taxon>
        <taxon>Mollusca</taxon>
        <taxon>Gastropoda</taxon>
        <taxon>Heterobranchia</taxon>
        <taxon>Euthyneura</taxon>
        <taxon>Panpulmonata</taxon>
        <taxon>Sacoglossa</taxon>
        <taxon>Placobranchoidea</taxon>
        <taxon>Plakobranchidae</taxon>
        <taxon>Elysia</taxon>
    </lineage>
</organism>
<accession>A0AAE1EDH5</accession>
<name>A0AAE1EDH5_9GAST</name>
<dbReference type="AlphaFoldDB" id="A0AAE1EDH5"/>
<evidence type="ECO:0000313" key="1">
    <source>
        <dbReference type="EMBL" id="KAK3803609.1"/>
    </source>
</evidence>
<evidence type="ECO:0000313" key="2">
    <source>
        <dbReference type="Proteomes" id="UP001283361"/>
    </source>
</evidence>
<comment type="caution">
    <text evidence="1">The sequence shown here is derived from an EMBL/GenBank/DDBJ whole genome shotgun (WGS) entry which is preliminary data.</text>
</comment>
<proteinExistence type="predicted"/>